<proteinExistence type="predicted"/>
<dbReference type="Proteomes" id="UP000254939">
    <property type="component" value="Unassembled WGS sequence"/>
</dbReference>
<evidence type="ECO:0008006" key="3">
    <source>
        <dbReference type="Google" id="ProtNLM"/>
    </source>
</evidence>
<dbReference type="InterPro" id="IPR036691">
    <property type="entry name" value="Endo/exonu/phosph_ase_sf"/>
</dbReference>
<reference evidence="1 2" key="1">
    <citation type="submission" date="2017-03" db="EMBL/GenBank/DDBJ databases">
        <title>Genome analysis of Rhizobial strains effectives or ineffectives for nitrogen fixation isolated from bean seeds.</title>
        <authorList>
            <person name="Peralta H."/>
            <person name="Aguilar-Vera A."/>
            <person name="Mora Y."/>
            <person name="Vargas-Lagunas C."/>
            <person name="Girard L."/>
            <person name="Mora J."/>
        </authorList>
    </citation>
    <scope>NUCLEOTIDE SEQUENCE [LARGE SCALE GENOMIC DNA]</scope>
    <source>
        <strain evidence="1 2">CCGM3</strain>
    </source>
</reference>
<dbReference type="EMBL" id="NAAC01000030">
    <property type="protein sequence ID" value="RDJ06129.1"/>
    <property type="molecule type" value="Genomic_DNA"/>
</dbReference>
<dbReference type="SUPFAM" id="SSF56219">
    <property type="entry name" value="DNase I-like"/>
    <property type="match status" value="1"/>
</dbReference>
<protein>
    <recommendedName>
        <fullName evidence="3">Endonuclease/exonuclease/phosphatase domain-containing protein</fullName>
    </recommendedName>
</protein>
<dbReference type="AlphaFoldDB" id="A0A370KKG3"/>
<comment type="caution">
    <text evidence="1">The sequence shown here is derived from an EMBL/GenBank/DDBJ whole genome shotgun (WGS) entry which is preliminary data.</text>
</comment>
<evidence type="ECO:0000313" key="2">
    <source>
        <dbReference type="Proteomes" id="UP000254939"/>
    </source>
</evidence>
<gene>
    <name evidence="1" type="ORF">B5K06_23385</name>
</gene>
<organism evidence="1 2">
    <name type="scientific">Rhizobium grahamii</name>
    <dbReference type="NCBI Taxonomy" id="1120045"/>
    <lineage>
        <taxon>Bacteria</taxon>
        <taxon>Pseudomonadati</taxon>
        <taxon>Pseudomonadota</taxon>
        <taxon>Alphaproteobacteria</taxon>
        <taxon>Hyphomicrobiales</taxon>
        <taxon>Rhizobiaceae</taxon>
        <taxon>Rhizobium/Agrobacterium group</taxon>
        <taxon>Rhizobium</taxon>
    </lineage>
</organism>
<evidence type="ECO:0000313" key="1">
    <source>
        <dbReference type="EMBL" id="RDJ06129.1"/>
    </source>
</evidence>
<accession>A0A370KKG3</accession>
<sequence>MATSYSPDLLYALIRLDDGAVWWTDARDGQGRIGYRIARASLIASPVAVSVHLESKSEAKDRANQTGRLINAVDCLASGRPVVIGGDFNTNALGKGFERPEDEEPLFALLATAGYSWLGANDFSRWNSSTALPAARLAFSTEGFLHPLPPRPRQSTGTDVQFPITISSSRSFPIG</sequence>
<dbReference type="Gene3D" id="3.60.10.10">
    <property type="entry name" value="Endonuclease/exonuclease/phosphatase"/>
    <property type="match status" value="1"/>
</dbReference>
<name>A0A370KKG3_9HYPH</name>